<evidence type="ECO:0000256" key="1">
    <source>
        <dbReference type="SAM" id="Phobius"/>
    </source>
</evidence>
<protein>
    <recommendedName>
        <fullName evidence="3">Holin</fullName>
    </recommendedName>
</protein>
<gene>
    <name evidence="2" type="ORF">S01H1_03582</name>
</gene>
<evidence type="ECO:0000313" key="2">
    <source>
        <dbReference type="EMBL" id="GAF78643.1"/>
    </source>
</evidence>
<dbReference type="AlphaFoldDB" id="X0SC49"/>
<feature type="transmembrane region" description="Helical" evidence="1">
    <location>
        <begin position="37"/>
        <end position="56"/>
    </location>
</feature>
<keyword evidence="1" id="KW-0812">Transmembrane</keyword>
<evidence type="ECO:0008006" key="3">
    <source>
        <dbReference type="Google" id="ProtNLM"/>
    </source>
</evidence>
<reference evidence="2" key="1">
    <citation type="journal article" date="2014" name="Front. Microbiol.">
        <title>High frequency of phylogenetically diverse reductive dehalogenase-homologous genes in deep subseafloor sedimentary metagenomes.</title>
        <authorList>
            <person name="Kawai M."/>
            <person name="Futagami T."/>
            <person name="Toyoda A."/>
            <person name="Takaki Y."/>
            <person name="Nishi S."/>
            <person name="Hori S."/>
            <person name="Arai W."/>
            <person name="Tsubouchi T."/>
            <person name="Morono Y."/>
            <person name="Uchiyama I."/>
            <person name="Ito T."/>
            <person name="Fujiyama A."/>
            <person name="Inagaki F."/>
            <person name="Takami H."/>
        </authorList>
    </citation>
    <scope>NUCLEOTIDE SEQUENCE</scope>
    <source>
        <strain evidence="2">Expedition CK06-06</strain>
    </source>
</reference>
<comment type="caution">
    <text evidence="2">The sequence shown here is derived from an EMBL/GenBank/DDBJ whole genome shotgun (WGS) entry which is preliminary data.</text>
</comment>
<name>X0SC49_9ZZZZ</name>
<dbReference type="EMBL" id="BARS01001942">
    <property type="protein sequence ID" value="GAF78643.1"/>
    <property type="molecule type" value="Genomic_DNA"/>
</dbReference>
<accession>X0SC49</accession>
<proteinExistence type="predicted"/>
<feature type="non-terminal residue" evidence="2">
    <location>
        <position position="1"/>
    </location>
</feature>
<keyword evidence="1" id="KW-0472">Membrane</keyword>
<keyword evidence="1" id="KW-1133">Transmembrane helix</keyword>
<organism evidence="2">
    <name type="scientific">marine sediment metagenome</name>
    <dbReference type="NCBI Taxonomy" id="412755"/>
    <lineage>
        <taxon>unclassified sequences</taxon>
        <taxon>metagenomes</taxon>
        <taxon>ecological metagenomes</taxon>
    </lineage>
</organism>
<sequence>EGEKMKSWRTTLAGIAAVVAVLSGAVAAQFDADPTTVPNWELVWATLFAALGLAFARDNDKSSEDVGAR</sequence>